<dbReference type="EMBL" id="JACDUS010000004">
    <property type="protein sequence ID" value="MBA2881369.1"/>
    <property type="molecule type" value="Genomic_DNA"/>
</dbReference>
<name>A0A7W0C8Y4_9BACT</name>
<sequence length="120" mass="14394">MMTDIEQLRRQPEIINEIDWEMTPEEAVRLYLEWGNNWVYGKYVIRSKSDVSHYFVVYAWDEPPVIYLIRRNSEQAEELAKIAMPDWLVRRFRHDTGYQKGVYAIEGEVRQWLEGQLAGI</sequence>
<dbReference type="Proteomes" id="UP000525298">
    <property type="component" value="Unassembled WGS sequence"/>
</dbReference>
<evidence type="ECO:0000313" key="2">
    <source>
        <dbReference type="Proteomes" id="UP000525298"/>
    </source>
</evidence>
<dbReference type="NCBIfam" id="NF045682">
    <property type="entry name" value="DVU0772_fam"/>
    <property type="match status" value="1"/>
</dbReference>
<proteinExistence type="predicted"/>
<accession>A0A7W0C8Y4</accession>
<gene>
    <name evidence="1" type="ORF">HNR65_001696</name>
</gene>
<evidence type="ECO:0000313" key="1">
    <source>
        <dbReference type="EMBL" id="MBA2881369.1"/>
    </source>
</evidence>
<keyword evidence="2" id="KW-1185">Reference proteome</keyword>
<protein>
    <submittedName>
        <fullName evidence="1">Uncharacterized protein</fullName>
    </submittedName>
</protein>
<comment type="caution">
    <text evidence="1">The sequence shown here is derived from an EMBL/GenBank/DDBJ whole genome shotgun (WGS) entry which is preliminary data.</text>
</comment>
<dbReference type="InterPro" id="IPR059223">
    <property type="entry name" value="DVU0772-like"/>
</dbReference>
<organism evidence="1 2">
    <name type="scientific">Desulfosalsimonas propionicica</name>
    <dbReference type="NCBI Taxonomy" id="332175"/>
    <lineage>
        <taxon>Bacteria</taxon>
        <taxon>Pseudomonadati</taxon>
        <taxon>Thermodesulfobacteriota</taxon>
        <taxon>Desulfobacteria</taxon>
        <taxon>Desulfobacterales</taxon>
        <taxon>Desulfosalsimonadaceae</taxon>
        <taxon>Desulfosalsimonas</taxon>
    </lineage>
</organism>
<dbReference type="RefSeq" id="WP_232364713.1">
    <property type="nucleotide sequence ID" value="NZ_JACDUS010000004.1"/>
</dbReference>
<reference evidence="1 2" key="1">
    <citation type="submission" date="2020-07" db="EMBL/GenBank/DDBJ databases">
        <title>Genomic Encyclopedia of Type Strains, Phase IV (KMG-IV): sequencing the most valuable type-strain genomes for metagenomic binning, comparative biology and taxonomic classification.</title>
        <authorList>
            <person name="Goeker M."/>
        </authorList>
    </citation>
    <scope>NUCLEOTIDE SEQUENCE [LARGE SCALE GENOMIC DNA]</scope>
    <source>
        <strain evidence="1 2">DSM 17721</strain>
    </source>
</reference>
<dbReference type="AlphaFoldDB" id="A0A7W0C8Y4"/>